<dbReference type="OrthoDB" id="742238at2"/>
<feature type="domain" description="HTH gntR-type" evidence="4">
    <location>
        <begin position="16"/>
        <end position="84"/>
    </location>
</feature>
<dbReference type="CDD" id="cd07377">
    <property type="entry name" value="WHTH_GntR"/>
    <property type="match status" value="1"/>
</dbReference>
<keyword evidence="2" id="KW-0238">DNA-binding</keyword>
<dbReference type="RefSeq" id="WP_129876452.1">
    <property type="nucleotide sequence ID" value="NZ_SEWG01000003.1"/>
</dbReference>
<dbReference type="PROSITE" id="PS50949">
    <property type="entry name" value="HTH_GNTR"/>
    <property type="match status" value="1"/>
</dbReference>
<dbReference type="GO" id="GO:0003700">
    <property type="term" value="F:DNA-binding transcription factor activity"/>
    <property type="evidence" value="ECO:0007669"/>
    <property type="project" value="InterPro"/>
</dbReference>
<dbReference type="AlphaFoldDB" id="A0A4Q5LN81"/>
<dbReference type="Gene3D" id="3.40.50.2300">
    <property type="match status" value="2"/>
</dbReference>
<dbReference type="SUPFAM" id="SSF53822">
    <property type="entry name" value="Periplasmic binding protein-like I"/>
    <property type="match status" value="1"/>
</dbReference>
<evidence type="ECO:0000259" key="4">
    <source>
        <dbReference type="PROSITE" id="PS50949"/>
    </source>
</evidence>
<dbReference type="EMBL" id="SEWG01000003">
    <property type="protein sequence ID" value="RYU90903.1"/>
    <property type="molecule type" value="Genomic_DNA"/>
</dbReference>
<accession>A0A4Q5LN81</accession>
<keyword evidence="3" id="KW-0804">Transcription</keyword>
<dbReference type="SMART" id="SM00345">
    <property type="entry name" value="HTH_GNTR"/>
    <property type="match status" value="1"/>
</dbReference>
<dbReference type="PANTHER" id="PTHR38445:SF10">
    <property type="entry name" value="GNTR-FAMILY TRANSCRIPTIONAL REGULATOR"/>
    <property type="match status" value="1"/>
</dbReference>
<dbReference type="InterPro" id="IPR000524">
    <property type="entry name" value="Tscrpt_reg_HTH_GntR"/>
</dbReference>
<dbReference type="InterPro" id="IPR036390">
    <property type="entry name" value="WH_DNA-bd_sf"/>
</dbReference>
<comment type="caution">
    <text evidence="5">The sequence shown here is derived from an EMBL/GenBank/DDBJ whole genome shotgun (WGS) entry which is preliminary data.</text>
</comment>
<evidence type="ECO:0000256" key="1">
    <source>
        <dbReference type="ARBA" id="ARBA00023015"/>
    </source>
</evidence>
<name>A0A4Q5LN81_9SPHI</name>
<dbReference type="Proteomes" id="UP000293331">
    <property type="component" value="Unassembled WGS sequence"/>
</dbReference>
<keyword evidence="1" id="KW-0805">Transcription regulation</keyword>
<keyword evidence="6" id="KW-1185">Reference proteome</keyword>
<evidence type="ECO:0000256" key="3">
    <source>
        <dbReference type="ARBA" id="ARBA00023163"/>
    </source>
</evidence>
<sequence length="341" mass="38965">MKNFLKILTIDEYSLTPYYRQLCNSILQGIDEKLISENDTLPSINDLSIALDISRNIVTKAYSTLKKSGVVNSVPGKGYFIANVNLDRPVKVLLLFNKLSSHKKTIYDAFAEELGDKASIDFYIYNSSFNFFKKILSEKQDKYDKVVIIPHFIDKRDNAWEVINQIPKDKLILLGKLVEGVDGDFGAVYEDFENDIFNALAQLITKIKRYNSCTIVFPKNSYFPTDILIGFLNFCKQYNCDYDIVSDLSKEKILKDSLYITLTEDDLIALINLLLHQNLKLNEDVGIISYNETPLKKFILNGITTISTDFEFMGKHAAQLVLNNSRARIKVPFNSIIRDSI</sequence>
<dbReference type="Pfam" id="PF00392">
    <property type="entry name" value="GntR"/>
    <property type="match status" value="1"/>
</dbReference>
<gene>
    <name evidence="5" type="ORF">EWM62_09710</name>
</gene>
<dbReference type="GO" id="GO:0003677">
    <property type="term" value="F:DNA binding"/>
    <property type="evidence" value="ECO:0007669"/>
    <property type="project" value="UniProtKB-KW"/>
</dbReference>
<dbReference type="PANTHER" id="PTHR38445">
    <property type="entry name" value="HTH-TYPE TRANSCRIPTIONAL REPRESSOR YTRA"/>
    <property type="match status" value="1"/>
</dbReference>
<proteinExistence type="predicted"/>
<protein>
    <submittedName>
        <fullName evidence="5">GntR family transcriptional regulator</fullName>
    </submittedName>
</protein>
<dbReference type="InterPro" id="IPR028082">
    <property type="entry name" value="Peripla_BP_I"/>
</dbReference>
<dbReference type="InterPro" id="IPR036388">
    <property type="entry name" value="WH-like_DNA-bd_sf"/>
</dbReference>
<dbReference type="SUPFAM" id="SSF46785">
    <property type="entry name" value="Winged helix' DNA-binding domain"/>
    <property type="match status" value="1"/>
</dbReference>
<dbReference type="Gene3D" id="1.10.10.10">
    <property type="entry name" value="Winged helix-like DNA-binding domain superfamily/Winged helix DNA-binding domain"/>
    <property type="match status" value="1"/>
</dbReference>
<reference evidence="5 6" key="1">
    <citation type="submission" date="2019-02" db="EMBL/GenBank/DDBJ databases">
        <title>Bacterial novel species Mucilaginibacter sp. 17JY9-4 isolated from soil.</title>
        <authorList>
            <person name="Jung H.-Y."/>
        </authorList>
    </citation>
    <scope>NUCLEOTIDE SEQUENCE [LARGE SCALE GENOMIC DNA]</scope>
    <source>
        <strain evidence="5 6">17JY9-4</strain>
    </source>
</reference>
<evidence type="ECO:0000313" key="5">
    <source>
        <dbReference type="EMBL" id="RYU90903.1"/>
    </source>
</evidence>
<evidence type="ECO:0000313" key="6">
    <source>
        <dbReference type="Proteomes" id="UP000293331"/>
    </source>
</evidence>
<organism evidence="5 6">
    <name type="scientific">Mucilaginibacter terrigena</name>
    <dbReference type="NCBI Taxonomy" id="2492395"/>
    <lineage>
        <taxon>Bacteria</taxon>
        <taxon>Pseudomonadati</taxon>
        <taxon>Bacteroidota</taxon>
        <taxon>Sphingobacteriia</taxon>
        <taxon>Sphingobacteriales</taxon>
        <taxon>Sphingobacteriaceae</taxon>
        <taxon>Mucilaginibacter</taxon>
    </lineage>
</organism>
<evidence type="ECO:0000256" key="2">
    <source>
        <dbReference type="ARBA" id="ARBA00023125"/>
    </source>
</evidence>